<reference evidence="1 2" key="1">
    <citation type="submission" date="2020-08" db="EMBL/GenBank/DDBJ databases">
        <title>A novel species.</title>
        <authorList>
            <person name="Gao J."/>
        </authorList>
    </citation>
    <scope>NUCLEOTIDE SEQUENCE [LARGE SCALE GENOMIC DNA]</scope>
    <source>
        <strain evidence="1 2">CRXT-G-22</strain>
    </source>
</reference>
<gene>
    <name evidence="1" type="ORF">IAG44_06765</name>
</gene>
<accession>A0A7H0I8Q8</accession>
<name>A0A7H0I8Q8_9ACTN</name>
<evidence type="ECO:0000313" key="1">
    <source>
        <dbReference type="EMBL" id="QNP69174.1"/>
    </source>
</evidence>
<evidence type="ECO:0000313" key="2">
    <source>
        <dbReference type="Proteomes" id="UP000516052"/>
    </source>
</evidence>
<dbReference type="Proteomes" id="UP000516052">
    <property type="component" value="Chromosome"/>
</dbReference>
<sequence>MTALDVPPGPGFIASVTVASAIHHAEGYDVAQLLITHPGPRRPNETLETVEDGMRRLAASLHLGPADQPPPTIGKRIMIRRMLVTLDYGHDRYVMTLPTPSRDWLTLVERGELCRVSLVIAPLELGVDQAQHNAHLAESLARGLAMWGTTHGHRRF</sequence>
<dbReference type="KEGG" id="sroi:IAG44_06765"/>
<organism evidence="1 2">
    <name type="scientific">Streptomyces roseirectus</name>
    <dbReference type="NCBI Taxonomy" id="2768066"/>
    <lineage>
        <taxon>Bacteria</taxon>
        <taxon>Bacillati</taxon>
        <taxon>Actinomycetota</taxon>
        <taxon>Actinomycetes</taxon>
        <taxon>Kitasatosporales</taxon>
        <taxon>Streptomycetaceae</taxon>
        <taxon>Streptomyces</taxon>
    </lineage>
</organism>
<dbReference type="RefSeq" id="WP_187746213.1">
    <property type="nucleotide sequence ID" value="NZ_CP060828.1"/>
</dbReference>
<dbReference type="AlphaFoldDB" id="A0A7H0I8Q8"/>
<dbReference type="EMBL" id="CP060828">
    <property type="protein sequence ID" value="QNP69174.1"/>
    <property type="molecule type" value="Genomic_DNA"/>
</dbReference>
<protein>
    <submittedName>
        <fullName evidence="1">Uncharacterized protein</fullName>
    </submittedName>
</protein>
<keyword evidence="2" id="KW-1185">Reference proteome</keyword>
<proteinExistence type="predicted"/>